<dbReference type="SUPFAM" id="SSF53756">
    <property type="entry name" value="UDP-Glycosyltransferase/glycogen phosphorylase"/>
    <property type="match status" value="1"/>
</dbReference>
<dbReference type="GO" id="GO:0035251">
    <property type="term" value="F:UDP-glucosyltransferase activity"/>
    <property type="evidence" value="ECO:0007669"/>
    <property type="project" value="TreeGrafter"/>
</dbReference>
<keyword evidence="2" id="KW-0808">Transferase</keyword>
<evidence type="ECO:0000256" key="2">
    <source>
        <dbReference type="ARBA" id="ARBA00022679"/>
    </source>
</evidence>
<sequence>MNFFAVSPIATIKGTSGNLVKVYIWYPAMTAAVFMMFGPEKYDGPGCVRIRAEEEAKKTGRPLQEVTYDLLFTPKGKVLSYPGLPLITDYEMHPQDFPVPPEVANHIVPRLHEIVESSDGMLLTSPASYEPEAVEAVSAWLGETGRPVYVCGPLLPAGSKAVSNEKKQSRQGAEITAFLDQTLQTSGERSLLYISFGSVFWPLRTPEKLWAFLDVVMELGIPSLLSHASPFAGDLPEEIVKKVKMYGKGFLSVWTPQQSVLQHPATGWFVTHCGHNSIIESISAGVPICVLAGMGQRLIIDRLDSIAWPFHADQGFNAIRVIEVLKVGYELIEVRTGHGLHPLHRNGREPVGTSEALRTEAKEVLANAFGEDGTRKREKLLMLTRSFQHEWDEGGRAWNDVHAFLDRLWLAYGS</sequence>
<dbReference type="OrthoDB" id="5835829at2759"/>
<proteinExistence type="inferred from homology"/>
<comment type="caution">
    <text evidence="3">The sequence shown here is derived from an EMBL/GenBank/DDBJ whole genome shotgun (WGS) entry which is preliminary data.</text>
</comment>
<evidence type="ECO:0008006" key="5">
    <source>
        <dbReference type="Google" id="ProtNLM"/>
    </source>
</evidence>
<dbReference type="CDD" id="cd03784">
    <property type="entry name" value="GT1_Gtf-like"/>
    <property type="match status" value="1"/>
</dbReference>
<keyword evidence="4" id="KW-1185">Reference proteome</keyword>
<protein>
    <recommendedName>
        <fullName evidence="5">Glycosyltransferase Family 1 protein</fullName>
    </recommendedName>
</protein>
<dbReference type="Pfam" id="PF00201">
    <property type="entry name" value="UDPGT"/>
    <property type="match status" value="1"/>
</dbReference>
<dbReference type="OMA" id="WIDAHIR"/>
<dbReference type="HOGENOM" id="CLU_001724_12_1_1"/>
<evidence type="ECO:0000256" key="1">
    <source>
        <dbReference type="ARBA" id="ARBA00009995"/>
    </source>
</evidence>
<dbReference type="EMBL" id="CCBP010000117">
    <property type="protein sequence ID" value="CDO72778.1"/>
    <property type="molecule type" value="Genomic_DNA"/>
</dbReference>
<accession>A0A060SK25</accession>
<gene>
    <name evidence="3" type="ORF">BN946_scf184994.g31</name>
</gene>
<dbReference type="Proteomes" id="UP000029665">
    <property type="component" value="Unassembled WGS sequence"/>
</dbReference>
<comment type="similarity">
    <text evidence="1">Belongs to the UDP-glycosyltransferase family.</text>
</comment>
<name>A0A060SK25_PYCCI</name>
<dbReference type="InterPro" id="IPR002213">
    <property type="entry name" value="UDP_glucos_trans"/>
</dbReference>
<reference evidence="3" key="1">
    <citation type="submission" date="2014-01" db="EMBL/GenBank/DDBJ databases">
        <title>The genome of the white-rot fungus Pycnoporus cinnabarinus: a basidiomycete model with a versatile arsenal for lignocellulosic biomass breakdown.</title>
        <authorList>
            <person name="Levasseur A."/>
            <person name="Lomascolo A."/>
            <person name="Ruiz-Duenas F.J."/>
            <person name="Uzan E."/>
            <person name="Piumi F."/>
            <person name="Kues U."/>
            <person name="Ram A.F.J."/>
            <person name="Murat C."/>
            <person name="Haon M."/>
            <person name="Benoit I."/>
            <person name="Arfi Y."/>
            <person name="Chevret D."/>
            <person name="Drula E."/>
            <person name="Kwon M.J."/>
            <person name="Gouret P."/>
            <person name="Lesage-Meessen L."/>
            <person name="Lombard V."/>
            <person name="Mariette J."/>
            <person name="Noirot C."/>
            <person name="Park J."/>
            <person name="Patyshakuliyeva A."/>
            <person name="Wieneger R.A.B."/>
            <person name="Wosten H.A.B."/>
            <person name="Martin F."/>
            <person name="Coutinho P.M."/>
            <person name="de Vries R."/>
            <person name="Martinez A.T."/>
            <person name="Klopp C."/>
            <person name="Pontarotti P."/>
            <person name="Henrissat B."/>
            <person name="Record E."/>
        </authorList>
    </citation>
    <scope>NUCLEOTIDE SEQUENCE [LARGE SCALE GENOMIC DNA]</scope>
    <source>
        <strain evidence="3">BRFM137</strain>
    </source>
</reference>
<evidence type="ECO:0000313" key="3">
    <source>
        <dbReference type="EMBL" id="CDO72778.1"/>
    </source>
</evidence>
<organism evidence="3 4">
    <name type="scientific">Pycnoporus cinnabarinus</name>
    <name type="common">Cinnabar-red polypore</name>
    <name type="synonym">Trametes cinnabarina</name>
    <dbReference type="NCBI Taxonomy" id="5643"/>
    <lineage>
        <taxon>Eukaryota</taxon>
        <taxon>Fungi</taxon>
        <taxon>Dikarya</taxon>
        <taxon>Basidiomycota</taxon>
        <taxon>Agaricomycotina</taxon>
        <taxon>Agaricomycetes</taxon>
        <taxon>Polyporales</taxon>
        <taxon>Polyporaceae</taxon>
        <taxon>Trametes</taxon>
    </lineage>
</organism>
<dbReference type="AlphaFoldDB" id="A0A060SK25"/>
<dbReference type="Gene3D" id="3.40.50.2000">
    <property type="entry name" value="Glycogen Phosphorylase B"/>
    <property type="match status" value="2"/>
</dbReference>
<dbReference type="PANTHER" id="PTHR48047">
    <property type="entry name" value="GLYCOSYLTRANSFERASE"/>
    <property type="match status" value="1"/>
</dbReference>
<evidence type="ECO:0000313" key="4">
    <source>
        <dbReference type="Proteomes" id="UP000029665"/>
    </source>
</evidence>